<dbReference type="RefSeq" id="WP_103935666.1">
    <property type="nucleotide sequence ID" value="NZ_FNVO01000001.1"/>
</dbReference>
<dbReference type="CDD" id="cd00198">
    <property type="entry name" value="vWFA"/>
    <property type="match status" value="1"/>
</dbReference>
<proteinExistence type="predicted"/>
<dbReference type="PIRSF" id="PIRSF010256">
    <property type="entry name" value="CoxE_vWa"/>
    <property type="match status" value="1"/>
</dbReference>
<dbReference type="OrthoDB" id="9790469at2"/>
<feature type="region of interest" description="Disordered" evidence="1">
    <location>
        <begin position="94"/>
        <end position="115"/>
    </location>
</feature>
<evidence type="ECO:0000313" key="2">
    <source>
        <dbReference type="EMBL" id="SEF49562.1"/>
    </source>
</evidence>
<dbReference type="PANTHER" id="PTHR39338">
    <property type="entry name" value="BLL5662 PROTEIN-RELATED"/>
    <property type="match status" value="1"/>
</dbReference>
<dbReference type="InterPro" id="IPR011195">
    <property type="entry name" value="UCP010256"/>
</dbReference>
<organism evidence="2 3">
    <name type="scientific">Thermomonospora echinospora</name>
    <dbReference type="NCBI Taxonomy" id="1992"/>
    <lineage>
        <taxon>Bacteria</taxon>
        <taxon>Bacillati</taxon>
        <taxon>Actinomycetota</taxon>
        <taxon>Actinomycetes</taxon>
        <taxon>Streptosporangiales</taxon>
        <taxon>Thermomonosporaceae</taxon>
        <taxon>Thermomonospora</taxon>
    </lineage>
</organism>
<dbReference type="Gene3D" id="3.40.50.410">
    <property type="entry name" value="von Willebrand factor, type A domain"/>
    <property type="match status" value="1"/>
</dbReference>
<dbReference type="Proteomes" id="UP000236723">
    <property type="component" value="Unassembled WGS sequence"/>
</dbReference>
<dbReference type="AlphaFoldDB" id="A0A1H5SG28"/>
<reference evidence="3" key="1">
    <citation type="submission" date="2016-10" db="EMBL/GenBank/DDBJ databases">
        <authorList>
            <person name="Varghese N."/>
            <person name="Submissions S."/>
        </authorList>
    </citation>
    <scope>NUCLEOTIDE SEQUENCE [LARGE SCALE GENOMIC DNA]</scope>
    <source>
        <strain evidence="3">DSM 43163</strain>
    </source>
</reference>
<gene>
    <name evidence="2" type="ORF">SAMN04489712_101195</name>
</gene>
<dbReference type="InterPro" id="IPR036465">
    <property type="entry name" value="vWFA_dom_sf"/>
</dbReference>
<dbReference type="InterPro" id="IPR008912">
    <property type="entry name" value="Uncharacterised_CoxE"/>
</dbReference>
<evidence type="ECO:0000256" key="1">
    <source>
        <dbReference type="SAM" id="MobiDB-lite"/>
    </source>
</evidence>
<dbReference type="PANTHER" id="PTHR39338:SF6">
    <property type="entry name" value="BLL5662 PROTEIN"/>
    <property type="match status" value="1"/>
</dbReference>
<protein>
    <recommendedName>
        <fullName evidence="4">VWFA domain-containing protein</fullName>
    </recommendedName>
</protein>
<dbReference type="SUPFAM" id="SSF53300">
    <property type="entry name" value="vWA-like"/>
    <property type="match status" value="1"/>
</dbReference>
<dbReference type="Pfam" id="PF05762">
    <property type="entry name" value="VWA_CoxE"/>
    <property type="match status" value="1"/>
</dbReference>
<keyword evidence="3" id="KW-1185">Reference proteome</keyword>
<dbReference type="EMBL" id="FNVO01000001">
    <property type="protein sequence ID" value="SEF49562.1"/>
    <property type="molecule type" value="Genomic_DNA"/>
</dbReference>
<name>A0A1H5SG28_9ACTN</name>
<evidence type="ECO:0008006" key="4">
    <source>
        <dbReference type="Google" id="ProtNLM"/>
    </source>
</evidence>
<sequence>MRSVTETIVGFARTVRAAGVGADPERVQTMVRALDHLDVLDPSDVYWAGRLTLCSDPADLPRYDRCFAAYFSGQTARTVRRPPPVTVTRTLALPAAPREDGEDGERADPRTATSSAAEVLRHRDVARLGAAERAEVNRLIALLEAGAERRRSRRLAPAPSGRLDPHRTVREVLRHGGEVSRLRHRAHRTRPRRVVLLVDVSGSMAPYADALLRFAHAAVRSGGRTTEAFSAGTRLTRLTRELRHRDPDTAMAAVSQAIPDWSGGTRLGEELKEFLDRFGQRGLARGAIVVIASDGWERGDASLLGAQMARLRRLAHRVVWANPHKARPGYQPLTAGMTAALPHVDHFVAGHSLAALEELAQILKAGDARA</sequence>
<evidence type="ECO:0000313" key="3">
    <source>
        <dbReference type="Proteomes" id="UP000236723"/>
    </source>
</evidence>
<accession>A0A1H5SG28</accession>